<accession>A0ABR0JGN8</accession>
<keyword evidence="2" id="KW-1185">Reference proteome</keyword>
<dbReference type="InterPro" id="IPR032710">
    <property type="entry name" value="NTF2-like_dom_sf"/>
</dbReference>
<evidence type="ECO:0000313" key="1">
    <source>
        <dbReference type="EMBL" id="KAK5063286.1"/>
    </source>
</evidence>
<proteinExistence type="predicted"/>
<dbReference type="EMBL" id="JAVRRF010000007">
    <property type="protein sequence ID" value="KAK5063286.1"/>
    <property type="molecule type" value="Genomic_DNA"/>
</dbReference>
<sequence>MKEHEHLQQICGSSLGVSDDGRSLKWLKLSQRGNVGWLLVICRAYIRVLSEELNNKISNRKVELTRAHKAGQASHLLSQAENLEIAKKCLFVFAVRDDAERVKTTKEIFHPDIVMYEADRVNTGYDGLEARMQELIAGNDFGFQAAGKPVENHGLVIADWTFGPTGGEPVLSGTDITFIEGGKIRKLWVNFK</sequence>
<evidence type="ECO:0000313" key="2">
    <source>
        <dbReference type="Proteomes" id="UP001345691"/>
    </source>
</evidence>
<organism evidence="1 2">
    <name type="scientific">Exophiala sideris</name>
    <dbReference type="NCBI Taxonomy" id="1016849"/>
    <lineage>
        <taxon>Eukaryota</taxon>
        <taxon>Fungi</taxon>
        <taxon>Dikarya</taxon>
        <taxon>Ascomycota</taxon>
        <taxon>Pezizomycotina</taxon>
        <taxon>Eurotiomycetes</taxon>
        <taxon>Chaetothyriomycetidae</taxon>
        <taxon>Chaetothyriales</taxon>
        <taxon>Herpotrichiellaceae</taxon>
        <taxon>Exophiala</taxon>
    </lineage>
</organism>
<comment type="caution">
    <text evidence="1">The sequence shown here is derived from an EMBL/GenBank/DDBJ whole genome shotgun (WGS) entry which is preliminary data.</text>
</comment>
<name>A0ABR0JGN8_9EURO</name>
<evidence type="ECO:0008006" key="3">
    <source>
        <dbReference type="Google" id="ProtNLM"/>
    </source>
</evidence>
<dbReference type="SUPFAM" id="SSF54427">
    <property type="entry name" value="NTF2-like"/>
    <property type="match status" value="1"/>
</dbReference>
<dbReference type="Gene3D" id="3.10.450.50">
    <property type="match status" value="1"/>
</dbReference>
<reference evidence="1 2" key="1">
    <citation type="submission" date="2023-08" db="EMBL/GenBank/DDBJ databases">
        <title>Black Yeasts Isolated from many extreme environments.</title>
        <authorList>
            <person name="Coleine C."/>
            <person name="Stajich J.E."/>
            <person name="Selbmann L."/>
        </authorList>
    </citation>
    <scope>NUCLEOTIDE SEQUENCE [LARGE SCALE GENOMIC DNA]</scope>
    <source>
        <strain evidence="1 2">CCFEE 6328</strain>
    </source>
</reference>
<protein>
    <recommendedName>
        <fullName evidence="3">SnoaL-like domain-containing protein</fullName>
    </recommendedName>
</protein>
<gene>
    <name evidence="1" type="ORF">LTR69_003992</name>
</gene>
<dbReference type="Proteomes" id="UP001345691">
    <property type="component" value="Unassembled WGS sequence"/>
</dbReference>